<evidence type="ECO:0008006" key="4">
    <source>
        <dbReference type="Google" id="ProtNLM"/>
    </source>
</evidence>
<evidence type="ECO:0000313" key="3">
    <source>
        <dbReference type="Proteomes" id="UP000754710"/>
    </source>
</evidence>
<dbReference type="Proteomes" id="UP000754710">
    <property type="component" value="Unassembled WGS sequence"/>
</dbReference>
<accession>A0ABS7RNU4</accession>
<dbReference type="RefSeq" id="WP_221026212.1">
    <property type="nucleotide sequence ID" value="NZ_JAIEZQ010000003.1"/>
</dbReference>
<keyword evidence="3" id="KW-1185">Reference proteome</keyword>
<gene>
    <name evidence="2" type="ORF">K1X13_16350</name>
</gene>
<dbReference type="EMBL" id="JAIEZQ010000003">
    <property type="protein sequence ID" value="MBY9076406.1"/>
    <property type="molecule type" value="Genomic_DNA"/>
</dbReference>
<feature type="compositionally biased region" description="Gly residues" evidence="1">
    <location>
        <begin position="238"/>
        <end position="275"/>
    </location>
</feature>
<feature type="region of interest" description="Disordered" evidence="1">
    <location>
        <begin position="230"/>
        <end position="275"/>
    </location>
</feature>
<protein>
    <recommendedName>
        <fullName evidence="4">DUF1542 domain-containing protein</fullName>
    </recommendedName>
</protein>
<organism evidence="2 3">
    <name type="scientific">Nocardioides jiangsuensis</name>
    <dbReference type="NCBI Taxonomy" id="2866161"/>
    <lineage>
        <taxon>Bacteria</taxon>
        <taxon>Bacillati</taxon>
        <taxon>Actinomycetota</taxon>
        <taxon>Actinomycetes</taxon>
        <taxon>Propionibacteriales</taxon>
        <taxon>Nocardioidaceae</taxon>
        <taxon>Nocardioides</taxon>
    </lineage>
</organism>
<evidence type="ECO:0000256" key="1">
    <source>
        <dbReference type="SAM" id="MobiDB-lite"/>
    </source>
</evidence>
<proteinExistence type="predicted"/>
<sequence>MDTLLILAVIAGAILLAVVASRSSQRRALERRTAADLEVVRVVADEDVTRFGEELQRLDTDMLVTPLDEPMRQDYQRALDSYEQAKETLRTARQADDIKHVTQALEDGRYAVACVLARKDGRPLPVRRPPCFFNPAHGPSTTDIEWAPPAGIPRQVPVCAADADRVAQGAEPDIRTVREGYQRVPYWQAGPAYSPWASGYFGAYAASNLLPSFLLLTLLSPTWDGGAVEGADTDFGAGEAGGGEGADAGGSDGGDSGADSGGYDGGDAGGYDAGGGGDFGGGWGGDFGGGDFGGF</sequence>
<name>A0ABS7RNU4_9ACTN</name>
<reference evidence="2 3" key="1">
    <citation type="submission" date="2021-08" db="EMBL/GenBank/DDBJ databases">
        <title>Nocardioides bacterium WL0053 sp. nov., isolated from the sediment.</title>
        <authorList>
            <person name="Wang L."/>
            <person name="Zhang D."/>
            <person name="Zhang A."/>
        </authorList>
    </citation>
    <scope>NUCLEOTIDE SEQUENCE [LARGE SCALE GENOMIC DNA]</scope>
    <source>
        <strain evidence="2 3">WL0053</strain>
    </source>
</reference>
<evidence type="ECO:0000313" key="2">
    <source>
        <dbReference type="EMBL" id="MBY9076406.1"/>
    </source>
</evidence>
<comment type="caution">
    <text evidence="2">The sequence shown here is derived from an EMBL/GenBank/DDBJ whole genome shotgun (WGS) entry which is preliminary data.</text>
</comment>